<dbReference type="HOGENOM" id="CLU_152369_0_0_10"/>
<dbReference type="AlphaFoldDB" id="E6SQC6"/>
<gene>
    <name evidence="1" type="ordered locus">Bache_3044</name>
</gene>
<reference key="1">
    <citation type="submission" date="2010-11" db="EMBL/GenBank/DDBJ databases">
        <title>The complete genome of Bacteroides helcogenes P 36-108.</title>
        <authorList>
            <consortium name="US DOE Joint Genome Institute (JGI-PGF)"/>
            <person name="Lucas S."/>
            <person name="Copeland A."/>
            <person name="Lapidus A."/>
            <person name="Bruce D."/>
            <person name="Goodwin L."/>
            <person name="Pitluck S."/>
            <person name="Kyrpides N."/>
            <person name="Mavromatis K."/>
            <person name="Ivanova N."/>
            <person name="Zeytun A."/>
            <person name="Brettin T."/>
            <person name="Detter J.C."/>
            <person name="Tapia R."/>
            <person name="Han C."/>
            <person name="Land M."/>
            <person name="Hauser L."/>
            <person name="Markowitz V."/>
            <person name="Cheng J.-F."/>
            <person name="Hugenholtz P."/>
            <person name="Woyke T."/>
            <person name="Wu D."/>
            <person name="Gronow S."/>
            <person name="Wellnitz S."/>
            <person name="Brambilla E."/>
            <person name="Klenk H.-P."/>
            <person name="Eisen J.A."/>
        </authorList>
    </citation>
    <scope>NUCLEOTIDE SEQUENCE</scope>
    <source>
        <strain>P 36-108</strain>
    </source>
</reference>
<sequence>MNEENLNQARSFYSNLEQQIATLPAEQQGHVFRKCAIHCVSNTVLPFLRNRYENCGGDMDLFFSEKENSEYSFQKVVEKGHIYEMGYPRCLCFMHDMGFATSQAHCECSRQSILYILHELFPMRNISVEMVGTVLGGADKCTFRIMVGKP</sequence>
<dbReference type="STRING" id="693979.Bache_3044"/>
<evidence type="ECO:0000313" key="2">
    <source>
        <dbReference type="Proteomes" id="UP000008630"/>
    </source>
</evidence>
<reference evidence="1 2" key="2">
    <citation type="journal article" date="2011" name="Stand. Genomic Sci.">
        <title>Complete genome sequence of Bacteroides helcogenes type strain (P 36-108).</title>
        <authorList>
            <person name="Pati A."/>
            <person name="Gronow S."/>
            <person name="Zeytun A."/>
            <person name="Lapidus A."/>
            <person name="Nolan M."/>
            <person name="Hammon N."/>
            <person name="Deshpande S."/>
            <person name="Cheng J.F."/>
            <person name="Tapia R."/>
            <person name="Han C."/>
            <person name="Goodwin L."/>
            <person name="Pitluck S."/>
            <person name="Liolios K."/>
            <person name="Pagani I."/>
            <person name="Ivanova N."/>
            <person name="Mavromatis K."/>
            <person name="Chen A."/>
            <person name="Palaniappan K."/>
            <person name="Land M."/>
            <person name="Hauser L."/>
            <person name="Chang Y.J."/>
            <person name="Jeffries C.D."/>
            <person name="Detter J.C."/>
            <person name="Brambilla E."/>
            <person name="Rohde M."/>
            <person name="Goker M."/>
            <person name="Woyke T."/>
            <person name="Bristow J."/>
            <person name="Eisen J.A."/>
            <person name="Markowitz V."/>
            <person name="Hugenholtz P."/>
            <person name="Kyrpides N.C."/>
            <person name="Klenk H.P."/>
            <person name="Lucas S."/>
        </authorList>
    </citation>
    <scope>NUCLEOTIDE SEQUENCE [LARGE SCALE GENOMIC DNA]</scope>
    <source>
        <strain evidence="2">ATCC 35417 / DSM 20613 / JCM 6297 / CCUG 15421 / P 36-108</strain>
    </source>
</reference>
<protein>
    <recommendedName>
        <fullName evidence="3">Metanogen output domain-containing protein</fullName>
    </recommendedName>
</protein>
<dbReference type="Proteomes" id="UP000008630">
    <property type="component" value="Chromosome"/>
</dbReference>
<dbReference type="EMBL" id="CP002352">
    <property type="protein sequence ID" value="ADV44973.1"/>
    <property type="molecule type" value="Genomic_DNA"/>
</dbReference>
<accession>E6SQC6</accession>
<dbReference type="PATRIC" id="fig|693979.3.peg.3192"/>
<organism evidence="1 2">
    <name type="scientific">Bacteroides helcogenes (strain ATCC 35417 / DSM 20613 / JCM 6297 / CCUG 15421 / P 36-108)</name>
    <dbReference type="NCBI Taxonomy" id="693979"/>
    <lineage>
        <taxon>Bacteria</taxon>
        <taxon>Pseudomonadati</taxon>
        <taxon>Bacteroidota</taxon>
        <taxon>Bacteroidia</taxon>
        <taxon>Bacteroidales</taxon>
        <taxon>Bacteroidaceae</taxon>
        <taxon>Bacteroides</taxon>
    </lineage>
</organism>
<keyword evidence="2" id="KW-1185">Reference proteome</keyword>
<name>E6SQC6_BACT6</name>
<dbReference type="KEGG" id="bhl:Bache_3044"/>
<proteinExistence type="predicted"/>
<dbReference type="OrthoDB" id="1086617at2"/>
<dbReference type="RefSeq" id="WP_013548560.1">
    <property type="nucleotide sequence ID" value="NC_014933.1"/>
</dbReference>
<evidence type="ECO:0000313" key="1">
    <source>
        <dbReference type="EMBL" id="ADV44973.1"/>
    </source>
</evidence>
<evidence type="ECO:0008006" key="3">
    <source>
        <dbReference type="Google" id="ProtNLM"/>
    </source>
</evidence>
<dbReference type="eggNOG" id="ENOG50326B1">
    <property type="taxonomic scope" value="Bacteria"/>
</dbReference>